<evidence type="ECO:0000256" key="11">
    <source>
        <dbReference type="SAM" id="Phobius"/>
    </source>
</evidence>
<dbReference type="OrthoDB" id="4008582at2759"/>
<sequence length="261" mass="28827">MSAQHQLLQLFKHIDEETAHLEDVTKDVSVQKAGGSYNHDVFIASLELDKLNINMDRARSILLDIESAASPGESPSASTASLLRTANASSKTSMLRGHLKSLNDRLQRIGQTVRAVQVGEARAYDDEQTKLHHRRTSSLTAASLKEKSVDDAQGHSSSMDQKLSVQRNTQETLSSEILDMVSTMKNNALRFADKIAQDNNVIQSTSDALHKSSGSMNKVGSRLSSWQKSSALGYKFYILSALFLFLALVLGMTFVRLFPKW</sequence>
<feature type="transmembrane region" description="Helical" evidence="11">
    <location>
        <begin position="236"/>
        <end position="258"/>
    </location>
</feature>
<evidence type="ECO:0000256" key="10">
    <source>
        <dbReference type="SAM" id="MobiDB-lite"/>
    </source>
</evidence>
<evidence type="ECO:0000313" key="12">
    <source>
        <dbReference type="EMBL" id="KAA8898676.1"/>
    </source>
</evidence>
<dbReference type="CDD" id="cd15860">
    <property type="entry name" value="SNARE_USE1"/>
    <property type="match status" value="1"/>
</dbReference>
<dbReference type="GO" id="GO:0005789">
    <property type="term" value="C:endoplasmic reticulum membrane"/>
    <property type="evidence" value="ECO:0007669"/>
    <property type="project" value="UniProtKB-SubCell"/>
</dbReference>
<evidence type="ECO:0000256" key="1">
    <source>
        <dbReference type="ARBA" id="ARBA00004163"/>
    </source>
</evidence>
<organism evidence="12 13">
    <name type="scientific">Trichomonascus ciferrii</name>
    <dbReference type="NCBI Taxonomy" id="44093"/>
    <lineage>
        <taxon>Eukaryota</taxon>
        <taxon>Fungi</taxon>
        <taxon>Dikarya</taxon>
        <taxon>Ascomycota</taxon>
        <taxon>Saccharomycotina</taxon>
        <taxon>Dipodascomycetes</taxon>
        <taxon>Dipodascales</taxon>
        <taxon>Trichomonascaceae</taxon>
        <taxon>Trichomonascus</taxon>
        <taxon>Trichomonascus ciferrii complex</taxon>
    </lineage>
</organism>
<dbReference type="InterPro" id="IPR019150">
    <property type="entry name" value="Vesicle_transport_protein_Use1"/>
</dbReference>
<feature type="region of interest" description="Disordered" evidence="10">
    <location>
        <begin position="125"/>
        <end position="166"/>
    </location>
</feature>
<comment type="caution">
    <text evidence="12">The sequence shown here is derived from an EMBL/GenBank/DDBJ whole genome shotgun (WGS) entry which is preliminary data.</text>
</comment>
<comment type="subcellular location">
    <subcellularLocation>
        <location evidence="1">Endoplasmic reticulum membrane</location>
        <topology evidence="1">Single-pass type IV membrane protein</topology>
    </subcellularLocation>
</comment>
<reference evidence="12" key="1">
    <citation type="journal article" date="2019" name="G3 (Bethesda)">
        <title>Genome Assemblies of Two Rare Opportunistic Yeast Pathogens: Diutina rugosa (syn. Candida rugosa) and Trichomonascus ciferrii (syn. Candida ciferrii).</title>
        <authorList>
            <person name="Mixao V."/>
            <person name="Saus E."/>
            <person name="Hansen A.P."/>
            <person name="Lass-Florl C."/>
            <person name="Gabaldon T."/>
        </authorList>
    </citation>
    <scope>NUCLEOTIDE SEQUENCE</scope>
    <source>
        <strain evidence="12">CBS 4856</strain>
    </source>
</reference>
<dbReference type="EMBL" id="SWFS01000539">
    <property type="protein sequence ID" value="KAA8898676.1"/>
    <property type="molecule type" value="Genomic_DNA"/>
</dbReference>
<evidence type="ECO:0000256" key="6">
    <source>
        <dbReference type="ARBA" id="ARBA00022892"/>
    </source>
</evidence>
<feature type="compositionally biased region" description="Basic and acidic residues" evidence="10">
    <location>
        <begin position="144"/>
        <end position="153"/>
    </location>
</feature>
<dbReference type="GO" id="GO:0005484">
    <property type="term" value="F:SNAP receptor activity"/>
    <property type="evidence" value="ECO:0007669"/>
    <property type="project" value="TreeGrafter"/>
</dbReference>
<evidence type="ECO:0000256" key="5">
    <source>
        <dbReference type="ARBA" id="ARBA00022824"/>
    </source>
</evidence>
<evidence type="ECO:0000256" key="8">
    <source>
        <dbReference type="ARBA" id="ARBA00022989"/>
    </source>
</evidence>
<gene>
    <name evidence="12" type="ORF">TRICI_006493</name>
</gene>
<evidence type="ECO:0000256" key="7">
    <source>
        <dbReference type="ARBA" id="ARBA00022927"/>
    </source>
</evidence>
<evidence type="ECO:0000256" key="9">
    <source>
        <dbReference type="ARBA" id="ARBA00023136"/>
    </source>
</evidence>
<dbReference type="PANTHER" id="PTHR13050:SF7">
    <property type="entry name" value="VESICLE TRANSPORT PROTEIN USE1"/>
    <property type="match status" value="1"/>
</dbReference>
<keyword evidence="7" id="KW-0653">Protein transport</keyword>
<keyword evidence="3" id="KW-0813">Transport</keyword>
<evidence type="ECO:0000256" key="3">
    <source>
        <dbReference type="ARBA" id="ARBA00022448"/>
    </source>
</evidence>
<evidence type="ECO:0000256" key="2">
    <source>
        <dbReference type="ARBA" id="ARBA00007891"/>
    </source>
</evidence>
<evidence type="ECO:0000313" key="13">
    <source>
        <dbReference type="Proteomes" id="UP000761534"/>
    </source>
</evidence>
<dbReference type="GO" id="GO:0006890">
    <property type="term" value="P:retrograde vesicle-mediated transport, Golgi to endoplasmic reticulum"/>
    <property type="evidence" value="ECO:0007669"/>
    <property type="project" value="TreeGrafter"/>
</dbReference>
<accession>A0A642UGU6</accession>
<keyword evidence="13" id="KW-1185">Reference proteome</keyword>
<dbReference type="AlphaFoldDB" id="A0A642UGU6"/>
<dbReference type="GO" id="GO:0031201">
    <property type="term" value="C:SNARE complex"/>
    <property type="evidence" value="ECO:0007669"/>
    <property type="project" value="TreeGrafter"/>
</dbReference>
<feature type="compositionally biased region" description="Polar residues" evidence="10">
    <location>
        <begin position="154"/>
        <end position="166"/>
    </location>
</feature>
<keyword evidence="6" id="KW-0931">ER-Golgi transport</keyword>
<dbReference type="PANTHER" id="PTHR13050">
    <property type="entry name" value="USE1-LIKE PROTEIN"/>
    <property type="match status" value="1"/>
</dbReference>
<protein>
    <submittedName>
        <fullName evidence="12">Uncharacterized protein</fullName>
    </submittedName>
</protein>
<dbReference type="VEuPathDB" id="FungiDB:TRICI_006493"/>
<dbReference type="GO" id="GO:0015031">
    <property type="term" value="P:protein transport"/>
    <property type="evidence" value="ECO:0007669"/>
    <property type="project" value="UniProtKB-KW"/>
</dbReference>
<keyword evidence="8 11" id="KW-1133">Transmembrane helix</keyword>
<keyword evidence="4 11" id="KW-0812">Transmembrane</keyword>
<dbReference type="Pfam" id="PF09753">
    <property type="entry name" value="Use1"/>
    <property type="match status" value="1"/>
</dbReference>
<keyword evidence="5" id="KW-0256">Endoplasmic reticulum</keyword>
<keyword evidence="9 11" id="KW-0472">Membrane</keyword>
<evidence type="ECO:0000256" key="4">
    <source>
        <dbReference type="ARBA" id="ARBA00022692"/>
    </source>
</evidence>
<dbReference type="Proteomes" id="UP000761534">
    <property type="component" value="Unassembled WGS sequence"/>
</dbReference>
<comment type="similarity">
    <text evidence="2">Belongs to the USE1 family.</text>
</comment>
<name>A0A642UGU6_9ASCO</name>
<proteinExistence type="inferred from homology"/>